<organism evidence="1 2">
    <name type="scientific">Rossellomorea marisflavi</name>
    <dbReference type="NCBI Taxonomy" id="189381"/>
    <lineage>
        <taxon>Bacteria</taxon>
        <taxon>Bacillati</taxon>
        <taxon>Bacillota</taxon>
        <taxon>Bacilli</taxon>
        <taxon>Bacillales</taxon>
        <taxon>Bacillaceae</taxon>
        <taxon>Rossellomorea</taxon>
    </lineage>
</organism>
<reference evidence="1 2" key="1">
    <citation type="submission" date="2019-08" db="EMBL/GenBank/DDBJ databases">
        <title>Bacillus genomes from the desert of Cuatro Cienegas, Coahuila.</title>
        <authorList>
            <person name="Olmedo-Alvarez G."/>
        </authorList>
    </citation>
    <scope>NUCLEOTIDE SEQUENCE [LARGE SCALE GENOMIC DNA]</scope>
    <source>
        <strain evidence="1 2">CH108_3D</strain>
    </source>
</reference>
<proteinExistence type="predicted"/>
<gene>
    <name evidence="1" type="ORF">FZC83_05390</name>
</gene>
<evidence type="ECO:0000313" key="1">
    <source>
        <dbReference type="EMBL" id="TYS56997.1"/>
    </source>
</evidence>
<sequence length="286" mass="33363">MENKAAKLTIESAVTQAQARQELNASIIKLRTKYGFAPTKGISVEAMRERAETLVEGADQAVEAYVTSTGRTLDRMKNRSRYVASKDFPKKKYVGLQEYANVPDRQLKKAPLHTAEAIGNLLNFNADYLLKAQHEHAVRERTRQEWSRMEYEYVEKSDYNLRDLYDDLMILLDDPVSPITVEEYRKERKKWKACKYYACDNYFPIAKDHMQSYSFKWTDIEARRSDSLYCCEECRKSQENALKRLEKTGTLLPEHAYEYILDDAREKKSKKEVPIERKKVGEIASL</sequence>
<comment type="caution">
    <text evidence="1">The sequence shown here is derived from an EMBL/GenBank/DDBJ whole genome shotgun (WGS) entry which is preliminary data.</text>
</comment>
<protein>
    <submittedName>
        <fullName evidence="1">Uncharacterized protein</fullName>
    </submittedName>
</protein>
<accession>A0A5D4S091</accession>
<dbReference type="EMBL" id="VTEQ01000001">
    <property type="protein sequence ID" value="TYS56997.1"/>
    <property type="molecule type" value="Genomic_DNA"/>
</dbReference>
<name>A0A5D4S091_9BACI</name>
<dbReference type="AlphaFoldDB" id="A0A5D4S091"/>
<dbReference type="Proteomes" id="UP000322997">
    <property type="component" value="Unassembled WGS sequence"/>
</dbReference>
<evidence type="ECO:0000313" key="2">
    <source>
        <dbReference type="Proteomes" id="UP000322997"/>
    </source>
</evidence>
<dbReference type="RefSeq" id="WP_148984656.1">
    <property type="nucleotide sequence ID" value="NZ_JBNILK010000001.1"/>
</dbReference>